<protein>
    <submittedName>
        <fullName evidence="1">Uncharacterized protein</fullName>
    </submittedName>
</protein>
<evidence type="ECO:0000313" key="1">
    <source>
        <dbReference type="EMBL" id="MTD92889.1"/>
    </source>
</evidence>
<sequence>MAWTAKMPPPCPPVPEALLTYLDAMFPNQCAREGDTPEQIWIAAGARKVVDHLKAHQPDEFLVNPGDL</sequence>
<proteinExistence type="predicted"/>
<dbReference type="RefSeq" id="WP_154737479.1">
    <property type="nucleotide sequence ID" value="NZ_WMBQ01000001.1"/>
</dbReference>
<evidence type="ECO:0000313" key="2">
    <source>
        <dbReference type="Proteomes" id="UP000440694"/>
    </source>
</evidence>
<reference evidence="1 2" key="1">
    <citation type="submission" date="2019-11" db="EMBL/GenBank/DDBJ databases">
        <title>Identification of a novel strain.</title>
        <authorList>
            <person name="Xu Q."/>
            <person name="Wang G."/>
        </authorList>
    </citation>
    <scope>NUCLEOTIDE SEQUENCE [LARGE SCALE GENOMIC DNA]</scope>
    <source>
        <strain evidence="2">xq</strain>
    </source>
</reference>
<keyword evidence="2" id="KW-1185">Reference proteome</keyword>
<organism evidence="1 2">
    <name type="scientific">Hyphomicrobium album</name>
    <dbReference type="NCBI Taxonomy" id="2665159"/>
    <lineage>
        <taxon>Bacteria</taxon>
        <taxon>Pseudomonadati</taxon>
        <taxon>Pseudomonadota</taxon>
        <taxon>Alphaproteobacteria</taxon>
        <taxon>Hyphomicrobiales</taxon>
        <taxon>Hyphomicrobiaceae</taxon>
        <taxon>Hyphomicrobium</taxon>
    </lineage>
</organism>
<dbReference type="EMBL" id="WMBQ01000001">
    <property type="protein sequence ID" value="MTD92889.1"/>
    <property type="molecule type" value="Genomic_DNA"/>
</dbReference>
<comment type="caution">
    <text evidence="1">The sequence shown here is derived from an EMBL/GenBank/DDBJ whole genome shotgun (WGS) entry which is preliminary data.</text>
</comment>
<gene>
    <name evidence="1" type="ORF">GIW81_00915</name>
</gene>
<dbReference type="Proteomes" id="UP000440694">
    <property type="component" value="Unassembled WGS sequence"/>
</dbReference>
<name>A0A6I3KF15_9HYPH</name>
<dbReference type="AlphaFoldDB" id="A0A6I3KF15"/>
<accession>A0A6I3KF15</accession>